<evidence type="ECO:0000313" key="2">
    <source>
        <dbReference type="Proteomes" id="UP001283361"/>
    </source>
</evidence>
<dbReference type="EMBL" id="JAWDGP010007171">
    <property type="protein sequence ID" value="KAK3728867.1"/>
    <property type="molecule type" value="Genomic_DNA"/>
</dbReference>
<evidence type="ECO:0000313" key="1">
    <source>
        <dbReference type="EMBL" id="KAK3728867.1"/>
    </source>
</evidence>
<dbReference type="AlphaFoldDB" id="A0AAE0Y0Z9"/>
<reference evidence="1" key="1">
    <citation type="journal article" date="2023" name="G3 (Bethesda)">
        <title>A reference genome for the long-term kleptoplast-retaining sea slug Elysia crispata morphotype clarki.</title>
        <authorList>
            <person name="Eastman K.E."/>
            <person name="Pendleton A.L."/>
            <person name="Shaikh M.A."/>
            <person name="Suttiyut T."/>
            <person name="Ogas R."/>
            <person name="Tomko P."/>
            <person name="Gavelis G."/>
            <person name="Widhalm J.R."/>
            <person name="Wisecaver J.H."/>
        </authorList>
    </citation>
    <scope>NUCLEOTIDE SEQUENCE</scope>
    <source>
        <strain evidence="1">ECLA1</strain>
    </source>
</reference>
<comment type="caution">
    <text evidence="1">The sequence shown here is derived from an EMBL/GenBank/DDBJ whole genome shotgun (WGS) entry which is preliminary data.</text>
</comment>
<organism evidence="1 2">
    <name type="scientific">Elysia crispata</name>
    <name type="common">lettuce slug</name>
    <dbReference type="NCBI Taxonomy" id="231223"/>
    <lineage>
        <taxon>Eukaryota</taxon>
        <taxon>Metazoa</taxon>
        <taxon>Spiralia</taxon>
        <taxon>Lophotrochozoa</taxon>
        <taxon>Mollusca</taxon>
        <taxon>Gastropoda</taxon>
        <taxon>Heterobranchia</taxon>
        <taxon>Euthyneura</taxon>
        <taxon>Panpulmonata</taxon>
        <taxon>Sacoglossa</taxon>
        <taxon>Placobranchoidea</taxon>
        <taxon>Plakobranchidae</taxon>
        <taxon>Elysia</taxon>
    </lineage>
</organism>
<gene>
    <name evidence="1" type="ORF">RRG08_014284</name>
</gene>
<proteinExistence type="predicted"/>
<dbReference type="Proteomes" id="UP001283361">
    <property type="component" value="Unassembled WGS sequence"/>
</dbReference>
<accession>A0AAE0Y0Z9</accession>
<name>A0AAE0Y0Z9_9GAST</name>
<sequence>MFVVTSSSNAMKIHNVGRPEKLHDVCLVLPLTLYIDKFPGRGLSGQSDLSGLGVHKLLIFLIIDFRGHLKKPSHSLRDSHATDD</sequence>
<protein>
    <submittedName>
        <fullName evidence="1">Uncharacterized protein</fullName>
    </submittedName>
</protein>
<keyword evidence="2" id="KW-1185">Reference proteome</keyword>